<reference evidence="3" key="1">
    <citation type="journal article" date="2017" name="bioRxiv">
        <title>Conservation of a gene cluster reveals novel cercosporin biosynthetic mechanisms and extends production to the genus Colletotrichum.</title>
        <authorList>
            <person name="de Jonge R."/>
            <person name="Ebert M.K."/>
            <person name="Huitt-Roehl C.R."/>
            <person name="Pal P."/>
            <person name="Suttle J.C."/>
            <person name="Spanner R.E."/>
            <person name="Neubauer J.D."/>
            <person name="Jurick W.M.II."/>
            <person name="Stott K.A."/>
            <person name="Secor G.A."/>
            <person name="Thomma B.P.H.J."/>
            <person name="Van de Peer Y."/>
            <person name="Townsend C.A."/>
            <person name="Bolton M.D."/>
        </authorList>
    </citation>
    <scope>NUCLEOTIDE SEQUENCE [LARGE SCALE GENOMIC DNA]</scope>
    <source>
        <strain evidence="3">CBS538.71</strain>
    </source>
</reference>
<evidence type="ECO:0000313" key="3">
    <source>
        <dbReference type="Proteomes" id="UP000237631"/>
    </source>
</evidence>
<dbReference type="Proteomes" id="UP000237631">
    <property type="component" value="Unassembled WGS sequence"/>
</dbReference>
<dbReference type="Gene3D" id="1.25.40.20">
    <property type="entry name" value="Ankyrin repeat-containing domain"/>
    <property type="match status" value="3"/>
</dbReference>
<feature type="repeat" description="ANK" evidence="1">
    <location>
        <begin position="488"/>
        <end position="520"/>
    </location>
</feature>
<keyword evidence="3" id="KW-1185">Reference proteome</keyword>
<dbReference type="AlphaFoldDB" id="A0A2S6CML8"/>
<comment type="caution">
    <text evidence="2">The sequence shown here is derived from an EMBL/GenBank/DDBJ whole genome shotgun (WGS) entry which is preliminary data.</text>
</comment>
<dbReference type="SUPFAM" id="SSF48403">
    <property type="entry name" value="Ankyrin repeat"/>
    <property type="match status" value="1"/>
</dbReference>
<organism evidence="2 3">
    <name type="scientific">Cercospora berteroae</name>
    <dbReference type="NCBI Taxonomy" id="357750"/>
    <lineage>
        <taxon>Eukaryota</taxon>
        <taxon>Fungi</taxon>
        <taxon>Dikarya</taxon>
        <taxon>Ascomycota</taxon>
        <taxon>Pezizomycotina</taxon>
        <taxon>Dothideomycetes</taxon>
        <taxon>Dothideomycetidae</taxon>
        <taxon>Mycosphaerellales</taxon>
        <taxon>Mycosphaerellaceae</taxon>
        <taxon>Cercospora</taxon>
    </lineage>
</organism>
<dbReference type="PANTHER" id="PTHR10039">
    <property type="entry name" value="AMELOGENIN"/>
    <property type="match status" value="1"/>
</dbReference>
<dbReference type="PROSITE" id="PS50088">
    <property type="entry name" value="ANK_REPEAT"/>
    <property type="match status" value="1"/>
</dbReference>
<gene>
    <name evidence="2" type="ORF">CBER1_02019</name>
</gene>
<dbReference type="InterPro" id="IPR002110">
    <property type="entry name" value="Ankyrin_rpt"/>
</dbReference>
<dbReference type="PANTHER" id="PTHR10039:SF16">
    <property type="entry name" value="GPI INOSITOL-DEACYLASE"/>
    <property type="match status" value="1"/>
</dbReference>
<dbReference type="OrthoDB" id="3944243at2759"/>
<protein>
    <submittedName>
        <fullName evidence="2">Uncharacterized protein</fullName>
    </submittedName>
</protein>
<dbReference type="SMART" id="SM00248">
    <property type="entry name" value="ANK"/>
    <property type="match status" value="3"/>
</dbReference>
<dbReference type="STRING" id="357750.A0A2S6CML8"/>
<dbReference type="InterPro" id="IPR036770">
    <property type="entry name" value="Ankyrin_rpt-contain_sf"/>
</dbReference>
<proteinExistence type="predicted"/>
<evidence type="ECO:0000256" key="1">
    <source>
        <dbReference type="PROSITE-ProRule" id="PRU00023"/>
    </source>
</evidence>
<sequence length="646" mass="72779">MDHLCQLPTDAARRKALKTLPPDLKTTYERILTRIEQEAKHTKLVVRRVLMWLVQDTEHRGERLSAAALCQAVAINDEDLELDPEAASNVEDILIYCSSFVRLSLDEKYIELAHFTVEEYLLKATADPGVGSSSMTFDMATAKNYKLLTCLTLLLMKHFDLPVLDRHGINIREESQPFYHYAAGFWLEYWTPACDSRSWKLITGLFSPDRSSNLQAWAQWCLFVRSDSYSEYLPARLFGLADSNDRSIERVLKDTLRMAQAGALHLACSISLPELVEWLLAQGYHVDQDSRIGVPLHCAMLGRTVPQVLMRDMIYVRQDRIKTTAYSEHIVSTLVKAGAQTSIALSTFWHNKRSMLFIAFWSGHLEVLINNGYLPDQWSLESLLELHDEVWYDNGLHQISTQLQSLDLSAIDGEILLRFELSSKGANSTGLETVIQGSDAPSAQELEILRYASEHDNVSIVQRVLKKHPGGLSHLKSYDFGDSARSYASGTLLRLAVRKRATNVAKLLINNGADVHEVNTIGHALSDEVFSYEKPAHELIELLLDSRVVFSLAAIGRCMQYGTMSQLSMILDEQLDHGTAGSADRHGNSVWHHAMLSGKYEMFEFLQVRQALSPEEFQDAMLSTNDEGNSPLHLAVLTWSLARNVE</sequence>
<name>A0A2S6CML8_9PEZI</name>
<evidence type="ECO:0000313" key="2">
    <source>
        <dbReference type="EMBL" id="PPJ60975.1"/>
    </source>
</evidence>
<keyword evidence="1" id="KW-0040">ANK repeat</keyword>
<dbReference type="EMBL" id="PNEN01000157">
    <property type="protein sequence ID" value="PPJ60975.1"/>
    <property type="molecule type" value="Genomic_DNA"/>
</dbReference>
<accession>A0A2S6CML8</accession>